<name>A0ACB8DFD6_DERSI</name>
<comment type="caution">
    <text evidence="1">The sequence shown here is derived from an EMBL/GenBank/DDBJ whole genome shotgun (WGS) entry which is preliminary data.</text>
</comment>
<gene>
    <name evidence="1" type="ORF">HPB49_018651</name>
</gene>
<keyword evidence="2" id="KW-1185">Reference proteome</keyword>
<dbReference type="EMBL" id="CM023471">
    <property type="protein sequence ID" value="KAH7966690.1"/>
    <property type="molecule type" value="Genomic_DNA"/>
</dbReference>
<organism evidence="1 2">
    <name type="scientific">Dermacentor silvarum</name>
    <name type="common">Tick</name>
    <dbReference type="NCBI Taxonomy" id="543639"/>
    <lineage>
        <taxon>Eukaryota</taxon>
        <taxon>Metazoa</taxon>
        <taxon>Ecdysozoa</taxon>
        <taxon>Arthropoda</taxon>
        <taxon>Chelicerata</taxon>
        <taxon>Arachnida</taxon>
        <taxon>Acari</taxon>
        <taxon>Parasitiformes</taxon>
        <taxon>Ixodida</taxon>
        <taxon>Ixodoidea</taxon>
        <taxon>Ixodidae</taxon>
        <taxon>Rhipicephalinae</taxon>
        <taxon>Dermacentor</taxon>
    </lineage>
</organism>
<sequence>MASPLKSVIDPKEHLFDLRRNFGEYMLQHLRRHASSKWINGTSNQAVTYCEVAEQVEAVRVALWRLGIQAGDRILLLSGRRLQLLPAFLGAASANVASMYMNPGYAVGA</sequence>
<proteinExistence type="predicted"/>
<accession>A0ACB8DFD6</accession>
<dbReference type="Proteomes" id="UP000821865">
    <property type="component" value="Chromosome 2"/>
</dbReference>
<evidence type="ECO:0000313" key="1">
    <source>
        <dbReference type="EMBL" id="KAH7966690.1"/>
    </source>
</evidence>
<reference evidence="1" key="1">
    <citation type="submission" date="2020-05" db="EMBL/GenBank/DDBJ databases">
        <title>Large-scale comparative analyses of tick genomes elucidate their genetic diversity and vector capacities.</title>
        <authorList>
            <person name="Jia N."/>
            <person name="Wang J."/>
            <person name="Shi W."/>
            <person name="Du L."/>
            <person name="Sun Y."/>
            <person name="Zhan W."/>
            <person name="Jiang J."/>
            <person name="Wang Q."/>
            <person name="Zhang B."/>
            <person name="Ji P."/>
            <person name="Sakyi L.B."/>
            <person name="Cui X."/>
            <person name="Yuan T."/>
            <person name="Jiang B."/>
            <person name="Yang W."/>
            <person name="Lam T.T.-Y."/>
            <person name="Chang Q."/>
            <person name="Ding S."/>
            <person name="Wang X."/>
            <person name="Zhu J."/>
            <person name="Ruan X."/>
            <person name="Zhao L."/>
            <person name="Wei J."/>
            <person name="Que T."/>
            <person name="Du C."/>
            <person name="Cheng J."/>
            <person name="Dai P."/>
            <person name="Han X."/>
            <person name="Huang E."/>
            <person name="Gao Y."/>
            <person name="Liu J."/>
            <person name="Shao H."/>
            <person name="Ye R."/>
            <person name="Li L."/>
            <person name="Wei W."/>
            <person name="Wang X."/>
            <person name="Wang C."/>
            <person name="Yang T."/>
            <person name="Huo Q."/>
            <person name="Li W."/>
            <person name="Guo W."/>
            <person name="Chen H."/>
            <person name="Zhou L."/>
            <person name="Ni X."/>
            <person name="Tian J."/>
            <person name="Zhou Y."/>
            <person name="Sheng Y."/>
            <person name="Liu T."/>
            <person name="Pan Y."/>
            <person name="Xia L."/>
            <person name="Li J."/>
            <person name="Zhao F."/>
            <person name="Cao W."/>
        </authorList>
    </citation>
    <scope>NUCLEOTIDE SEQUENCE</scope>
    <source>
        <strain evidence="1">Dsil-2018</strain>
    </source>
</reference>
<protein>
    <submittedName>
        <fullName evidence="1">Uncharacterized protein</fullName>
    </submittedName>
</protein>
<evidence type="ECO:0000313" key="2">
    <source>
        <dbReference type="Proteomes" id="UP000821865"/>
    </source>
</evidence>